<gene>
    <name evidence="1" type="ORF">JK634_03000</name>
</gene>
<dbReference type="Gene3D" id="1.10.3680.10">
    <property type="entry name" value="TerB-like"/>
    <property type="match status" value="1"/>
</dbReference>
<comment type="caution">
    <text evidence="1">The sequence shown here is derived from an EMBL/GenBank/DDBJ whole genome shotgun (WGS) entry which is preliminary data.</text>
</comment>
<keyword evidence="2" id="KW-1185">Reference proteome</keyword>
<accession>A0A937FDE2</accession>
<dbReference type="AlphaFoldDB" id="A0A937FDE2"/>
<organism evidence="1 2">
    <name type="scientific">Clostridium paridis</name>
    <dbReference type="NCBI Taxonomy" id="2803863"/>
    <lineage>
        <taxon>Bacteria</taxon>
        <taxon>Bacillati</taxon>
        <taxon>Bacillota</taxon>
        <taxon>Clostridia</taxon>
        <taxon>Eubacteriales</taxon>
        <taxon>Clostridiaceae</taxon>
        <taxon>Clostridium</taxon>
    </lineage>
</organism>
<protein>
    <recommendedName>
        <fullName evidence="3">Co-chaperone DjlA N-terminal domain-containing protein</fullName>
    </recommendedName>
</protein>
<evidence type="ECO:0008006" key="3">
    <source>
        <dbReference type="Google" id="ProtNLM"/>
    </source>
</evidence>
<proteinExistence type="predicted"/>
<dbReference type="InterPro" id="IPR029024">
    <property type="entry name" value="TerB-like"/>
</dbReference>
<name>A0A937FDE2_9CLOT</name>
<dbReference type="EMBL" id="JAESWA010000015">
    <property type="protein sequence ID" value="MBL4930760.1"/>
    <property type="molecule type" value="Genomic_DNA"/>
</dbReference>
<dbReference type="CDD" id="cd07177">
    <property type="entry name" value="terB_like"/>
    <property type="match status" value="1"/>
</dbReference>
<dbReference type="Proteomes" id="UP000623681">
    <property type="component" value="Unassembled WGS sequence"/>
</dbReference>
<dbReference type="SUPFAM" id="SSF158682">
    <property type="entry name" value="TerB-like"/>
    <property type="match status" value="1"/>
</dbReference>
<dbReference type="RefSeq" id="WP_202766141.1">
    <property type="nucleotide sequence ID" value="NZ_JAESWA010000015.1"/>
</dbReference>
<evidence type="ECO:0000313" key="1">
    <source>
        <dbReference type="EMBL" id="MBL4930760.1"/>
    </source>
</evidence>
<evidence type="ECO:0000313" key="2">
    <source>
        <dbReference type="Proteomes" id="UP000623681"/>
    </source>
</evidence>
<reference evidence="1" key="1">
    <citation type="submission" date="2021-01" db="EMBL/GenBank/DDBJ databases">
        <title>Genome public.</title>
        <authorList>
            <person name="Liu C."/>
            <person name="Sun Q."/>
        </authorList>
    </citation>
    <scope>NUCLEOTIDE SEQUENCE</scope>
    <source>
        <strain evidence="1">YIM B02565</strain>
    </source>
</reference>
<sequence>MFLNELNIIESKAFVNLVRELANLDEIFAKEEEKLIEEYIDELTLRDQDIEKQSLEEIKDVFNSSTDRIKKIVFFELIGLALVDGEFEHKEEVFLKELAHDFNISFSRMLAFVDFFRNIKSVYDFTVVDYESKIKLIKEYAERLVS</sequence>